<dbReference type="Proteomes" id="UP000199206">
    <property type="component" value="Unassembled WGS sequence"/>
</dbReference>
<sequence>MRTSIAHGIDGSTKLLPPSVTALPRKRVDGASAQRVSSARRGRVIVSEASQNPTKPLNSRVVSNSNMASTLAVNQTSAIGRKRTQTTMAETTSAMVKGGRQRPGNLSRHLARVPRQYPDVRTVVGRALEIEVWLLDLRRHLAGSQSRPERTGRRGRPPSSTSRSIARMETHRPLRAIRPSISKIFSVRFTCTAVSPSTSPISS</sequence>
<accession>A0A1H8ATX5</accession>
<proteinExistence type="predicted"/>
<organism evidence="2 3">
    <name type="scientific">Sphingomonas gellani</name>
    <dbReference type="NCBI Taxonomy" id="1166340"/>
    <lineage>
        <taxon>Bacteria</taxon>
        <taxon>Pseudomonadati</taxon>
        <taxon>Pseudomonadota</taxon>
        <taxon>Alphaproteobacteria</taxon>
        <taxon>Sphingomonadales</taxon>
        <taxon>Sphingomonadaceae</taxon>
        <taxon>Sphingomonas</taxon>
    </lineage>
</organism>
<feature type="region of interest" description="Disordered" evidence="1">
    <location>
        <begin position="142"/>
        <end position="170"/>
    </location>
</feature>
<evidence type="ECO:0000313" key="3">
    <source>
        <dbReference type="Proteomes" id="UP000199206"/>
    </source>
</evidence>
<dbReference type="AlphaFoldDB" id="A0A1H8ATX5"/>
<feature type="region of interest" description="Disordered" evidence="1">
    <location>
        <begin position="77"/>
        <end position="106"/>
    </location>
</feature>
<reference evidence="3" key="1">
    <citation type="submission" date="2016-10" db="EMBL/GenBank/DDBJ databases">
        <authorList>
            <person name="Varghese N."/>
            <person name="Submissions S."/>
        </authorList>
    </citation>
    <scope>NUCLEOTIDE SEQUENCE [LARGE SCALE GENOMIC DNA]</scope>
    <source>
        <strain evidence="3">S6-262</strain>
    </source>
</reference>
<gene>
    <name evidence="2" type="ORF">SAMN05192583_1028</name>
</gene>
<evidence type="ECO:0000256" key="1">
    <source>
        <dbReference type="SAM" id="MobiDB-lite"/>
    </source>
</evidence>
<keyword evidence="3" id="KW-1185">Reference proteome</keyword>
<protein>
    <submittedName>
        <fullName evidence="2">Uncharacterized protein</fullName>
    </submittedName>
</protein>
<dbReference type="EMBL" id="FOCF01000002">
    <property type="protein sequence ID" value="SEM73239.1"/>
    <property type="molecule type" value="Genomic_DNA"/>
</dbReference>
<feature type="compositionally biased region" description="Polar residues" evidence="1">
    <location>
        <begin position="85"/>
        <end position="94"/>
    </location>
</feature>
<name>A0A1H8ATX5_9SPHN</name>
<evidence type="ECO:0000313" key="2">
    <source>
        <dbReference type="EMBL" id="SEM73239.1"/>
    </source>
</evidence>